<dbReference type="SMART" id="SM01041">
    <property type="entry name" value="BRO1"/>
    <property type="match status" value="1"/>
</dbReference>
<evidence type="ECO:0000313" key="4">
    <source>
        <dbReference type="Proteomes" id="UP000265618"/>
    </source>
</evidence>
<sequence>MSHHRSEAPLRGTSKYNERLNSPAEMQTLTFKTTDEYRWTDSIGEILKDMANLPTSFLEETSRLRVTATSPSTPLQERLAASDSYLQHLSMVASSPALPKTLAPSYPFTWYDTCEAGVKGSAPSLHLEGVCVMYNMAVAHTKLAAGISPNGVSELLVIKGHYLSAASLYESVRSHVIGSEASLQASTYDIQREPLALLSLRCLGAARACHYSILGISTPAPSPLDLAGAAAATADTFTQAVSQLDLTAVQRPLSKRVLEQLRRSLKLWRDTYRAAQHLHLADMAIHDNKDHIVSGVPVTLYHLGQGVELTRHQVSKAKAKRLDLCQLPLFDSVRARLEDMHQDWAGRNDKVYLKAVADTGYTVTADTSVQPTPTPPPFLAGVSVPDPFRGIVPSSVLARGVECETEIQARLDRLSTDLAVMQGLQTALEEATRGIEDTPWAQGVRGPETRHDLGTGAIGSGSDDKGTAGPDQGPHPLPDLDSLQTLLVQYADRGQEVLHSRLGYLTGLVTYLDSLVTRGLTSLAHMDADEAHAHTQWGQRWDNTAFRALLDEWRVKIQTGQSNAATLGQSAHRMADSVKRHAALGEYAAASSLLEGEEEEGEGSTERVARVLQGVRDRHQSLSDLEMGVHSDTLTGLRDGATREREGVVSAEAVLHTLRQQASIPLQALSTACAQASCLLGDASSLVHQTTQSYGYQYAVPSEGPDRETEASCEARYAEVVSCLARASTALGGVRAQFQTQTREAEGLRDTLRTHAPGLAEAEAAVEASMQVWREGERERERREAELRQTRQDGAAQEREAWQCLVDSLNKARVGCRSCQHLLTSIDGSIRYGEQFKVCLTQDIETVDYLRNRLAVELKAKTHMLQNGHVSVSLSVE</sequence>
<protein>
    <recommendedName>
        <fullName evidence="2">BRO1 domain-containing protein</fullName>
    </recommendedName>
</protein>
<evidence type="ECO:0000313" key="3">
    <source>
        <dbReference type="EMBL" id="GIQ79701.1"/>
    </source>
</evidence>
<evidence type="ECO:0000259" key="2">
    <source>
        <dbReference type="PROSITE" id="PS51180"/>
    </source>
</evidence>
<gene>
    <name evidence="3" type="ORF">KIPB_000381</name>
</gene>
<name>A0A9K3CNG2_9EUKA</name>
<dbReference type="Proteomes" id="UP000265618">
    <property type="component" value="Unassembled WGS sequence"/>
</dbReference>
<comment type="caution">
    <text evidence="3">The sequence shown here is derived from an EMBL/GenBank/DDBJ whole genome shotgun (WGS) entry which is preliminary data.</text>
</comment>
<organism evidence="3 4">
    <name type="scientific">Kipferlia bialata</name>
    <dbReference type="NCBI Taxonomy" id="797122"/>
    <lineage>
        <taxon>Eukaryota</taxon>
        <taxon>Metamonada</taxon>
        <taxon>Carpediemonas-like organisms</taxon>
        <taxon>Kipferlia</taxon>
    </lineage>
</organism>
<dbReference type="InterPro" id="IPR004328">
    <property type="entry name" value="BRO1_dom"/>
</dbReference>
<dbReference type="PROSITE" id="PS51180">
    <property type="entry name" value="BRO1"/>
    <property type="match status" value="1"/>
</dbReference>
<dbReference type="AlphaFoldDB" id="A0A9K3CNG2"/>
<feature type="domain" description="BRO1" evidence="2">
    <location>
        <begin position="25"/>
        <end position="394"/>
    </location>
</feature>
<proteinExistence type="predicted"/>
<accession>A0A9K3CNG2</accession>
<feature type="region of interest" description="Disordered" evidence="1">
    <location>
        <begin position="1"/>
        <end position="22"/>
    </location>
</feature>
<reference evidence="3 4" key="1">
    <citation type="journal article" date="2018" name="PLoS ONE">
        <title>The draft genome of Kipferlia bialata reveals reductive genome evolution in fornicate parasites.</title>
        <authorList>
            <person name="Tanifuji G."/>
            <person name="Takabayashi S."/>
            <person name="Kume K."/>
            <person name="Takagi M."/>
            <person name="Nakayama T."/>
            <person name="Kamikawa R."/>
            <person name="Inagaki Y."/>
            <person name="Hashimoto T."/>
        </authorList>
    </citation>
    <scope>NUCLEOTIDE SEQUENCE [LARGE SCALE GENOMIC DNA]</scope>
    <source>
        <strain evidence="3">NY0173</strain>
    </source>
</reference>
<dbReference type="EMBL" id="BDIP01000043">
    <property type="protein sequence ID" value="GIQ79701.1"/>
    <property type="molecule type" value="Genomic_DNA"/>
</dbReference>
<dbReference type="Pfam" id="PF03097">
    <property type="entry name" value="BRO1"/>
    <property type="match status" value="1"/>
</dbReference>
<feature type="region of interest" description="Disordered" evidence="1">
    <location>
        <begin position="439"/>
        <end position="480"/>
    </location>
</feature>
<evidence type="ECO:0000256" key="1">
    <source>
        <dbReference type="SAM" id="MobiDB-lite"/>
    </source>
</evidence>
<keyword evidence="4" id="KW-1185">Reference proteome</keyword>
<dbReference type="InterPro" id="IPR038499">
    <property type="entry name" value="BRO1_sf"/>
</dbReference>
<dbReference type="Gene3D" id="1.25.40.280">
    <property type="entry name" value="alix/aip1 like domains"/>
    <property type="match status" value="1"/>
</dbReference>